<dbReference type="SMART" id="SM00860">
    <property type="entry name" value="SMI1_KNR4"/>
    <property type="match status" value="1"/>
</dbReference>
<dbReference type="AlphaFoldDB" id="A0A7H8Q8G2"/>
<evidence type="ECO:0000313" key="2">
    <source>
        <dbReference type="EMBL" id="QKX50259.1"/>
    </source>
</evidence>
<gene>
    <name evidence="2" type="ORF">HF394_06460</name>
</gene>
<dbReference type="InterPro" id="IPR018958">
    <property type="entry name" value="Knr4/Smi1-like_dom"/>
</dbReference>
<reference evidence="3" key="1">
    <citation type="submission" date="2020-06" db="EMBL/GenBank/DDBJ databases">
        <title>Isolation of Planomicrobium glaciei.</title>
        <authorList>
            <person name="Malisova L."/>
            <person name="Safrankova R."/>
            <person name="Jakubu V."/>
            <person name="Spanelova P."/>
        </authorList>
    </citation>
    <scope>NUCLEOTIDE SEQUENCE [LARGE SCALE GENOMIC DNA]</scope>
    <source>
        <strain evidence="3">NRL-ATB46093</strain>
    </source>
</reference>
<sequence length="179" mass="20964">MSKIQLTLKALNKRVDADGLLEVQQEDGGVEKVEMIFNPPATEEELQKLPFIVPEDYKEFLRLHHGGLIFNHPKYGAGFEFFTVDEILEHRAIPGYDYPDNWFPIAYGYDGCYLIVTDKWVGNGYLYVMDTGYNFEDDMFIGMTFEDWLEKFILAQGSKFWEWGFRIPPILNFQSDENY</sequence>
<keyword evidence="3" id="KW-1185">Reference proteome</keyword>
<dbReference type="SUPFAM" id="SSF160631">
    <property type="entry name" value="SMI1/KNR4-like"/>
    <property type="match status" value="1"/>
</dbReference>
<dbReference type="EMBL" id="CP051177">
    <property type="protein sequence ID" value="QKX50259.1"/>
    <property type="molecule type" value="Genomic_DNA"/>
</dbReference>
<dbReference type="Pfam" id="PF09346">
    <property type="entry name" value="SMI1_KNR4"/>
    <property type="match status" value="1"/>
</dbReference>
<dbReference type="Gene3D" id="3.40.1580.10">
    <property type="entry name" value="SMI1/KNR4-like"/>
    <property type="match status" value="1"/>
</dbReference>
<dbReference type="InterPro" id="IPR037883">
    <property type="entry name" value="Knr4/Smi1-like_sf"/>
</dbReference>
<accession>A0A7H8Q8G2</accession>
<feature type="domain" description="Knr4/Smi1-like" evidence="1">
    <location>
        <begin position="40"/>
        <end position="151"/>
    </location>
</feature>
<organism evidence="2 3">
    <name type="scientific">Planococcus glaciei</name>
    <dbReference type="NCBI Taxonomy" id="459472"/>
    <lineage>
        <taxon>Bacteria</taxon>
        <taxon>Bacillati</taxon>
        <taxon>Bacillota</taxon>
        <taxon>Bacilli</taxon>
        <taxon>Bacillales</taxon>
        <taxon>Caryophanaceae</taxon>
        <taxon>Planococcus</taxon>
    </lineage>
</organism>
<evidence type="ECO:0000313" key="3">
    <source>
        <dbReference type="Proteomes" id="UP000509222"/>
    </source>
</evidence>
<dbReference type="Proteomes" id="UP000509222">
    <property type="component" value="Chromosome"/>
</dbReference>
<evidence type="ECO:0000259" key="1">
    <source>
        <dbReference type="SMART" id="SM00860"/>
    </source>
</evidence>
<name>A0A7H8Q8G2_9BACL</name>
<dbReference type="RefSeq" id="WP_176294308.1">
    <property type="nucleotide sequence ID" value="NZ_CP051177.1"/>
</dbReference>
<proteinExistence type="predicted"/>
<protein>
    <submittedName>
        <fullName evidence="2">SMI1/KNR4 family protein</fullName>
    </submittedName>
</protein>